<evidence type="ECO:0000256" key="1">
    <source>
        <dbReference type="SAM" id="SignalP"/>
    </source>
</evidence>
<reference evidence="2" key="2">
    <citation type="submission" date="2025-09" db="UniProtKB">
        <authorList>
            <consortium name="Ensembl"/>
        </authorList>
    </citation>
    <scope>IDENTIFICATION</scope>
</reference>
<name>A0A8C8ZQE0_PROSS</name>
<dbReference type="GeneTree" id="ENSGT00390000001862"/>
<reference evidence="2" key="1">
    <citation type="submission" date="2025-08" db="UniProtKB">
        <authorList>
            <consortium name="Ensembl"/>
        </authorList>
    </citation>
    <scope>IDENTIFICATION</scope>
</reference>
<dbReference type="Ensembl" id="ENSPSMT00000019521.1">
    <property type="protein sequence ID" value="ENSPSMP00000016789.1"/>
    <property type="gene ID" value="ENSPSMG00000011987.1"/>
</dbReference>
<dbReference type="GO" id="GO:0050830">
    <property type="term" value="P:defense response to Gram-positive bacterium"/>
    <property type="evidence" value="ECO:0007669"/>
    <property type="project" value="Ensembl"/>
</dbReference>
<sequence length="79" mass="8871">TMGLYLPGFLFFLVISLPSGNGLFGNDGVEFRTCSKLEGRCFFGCNPGWQWVAFCHNILSCCKKFKNFTPPQAKDPWAN</sequence>
<evidence type="ECO:0000313" key="2">
    <source>
        <dbReference type="Ensembl" id="ENSPSMP00000016789.1"/>
    </source>
</evidence>
<keyword evidence="1" id="KW-0732">Signal</keyword>
<proteinExistence type="predicted"/>
<dbReference type="PANTHER" id="PTHR39413">
    <property type="entry name" value="BETA-DEFENSIN 136"/>
    <property type="match status" value="1"/>
</dbReference>
<dbReference type="GO" id="GO:0061760">
    <property type="term" value="P:antifungal innate immune response"/>
    <property type="evidence" value="ECO:0007669"/>
    <property type="project" value="Ensembl"/>
</dbReference>
<dbReference type="Gene3D" id="3.10.360.10">
    <property type="entry name" value="Antimicrobial Peptide, Beta-defensin 2, Chain A"/>
    <property type="match status" value="1"/>
</dbReference>
<dbReference type="Pfam" id="PF17333">
    <property type="entry name" value="DEFB136"/>
    <property type="match status" value="1"/>
</dbReference>
<dbReference type="GO" id="GO:0140367">
    <property type="term" value="P:antibacterial innate immune response"/>
    <property type="evidence" value="ECO:0007669"/>
    <property type="project" value="Ensembl"/>
</dbReference>
<dbReference type="Proteomes" id="UP000694414">
    <property type="component" value="Unplaced"/>
</dbReference>
<accession>A0A8C8ZQE0</accession>
<evidence type="ECO:0000313" key="3">
    <source>
        <dbReference type="Proteomes" id="UP000694414"/>
    </source>
</evidence>
<gene>
    <name evidence="2" type="primary">DEFB136</name>
</gene>
<organism evidence="2 3">
    <name type="scientific">Prolemur simus</name>
    <name type="common">Greater bamboo lemur</name>
    <name type="synonym">Hapalemur simus</name>
    <dbReference type="NCBI Taxonomy" id="1328070"/>
    <lineage>
        <taxon>Eukaryota</taxon>
        <taxon>Metazoa</taxon>
        <taxon>Chordata</taxon>
        <taxon>Craniata</taxon>
        <taxon>Vertebrata</taxon>
        <taxon>Euteleostomi</taxon>
        <taxon>Mammalia</taxon>
        <taxon>Eutheria</taxon>
        <taxon>Euarchontoglires</taxon>
        <taxon>Primates</taxon>
        <taxon>Strepsirrhini</taxon>
        <taxon>Lemuriformes</taxon>
        <taxon>Lemuridae</taxon>
        <taxon>Prolemur</taxon>
    </lineage>
</organism>
<dbReference type="PANTHER" id="PTHR39413:SF1">
    <property type="entry name" value="DEFENSIN BETA 136"/>
    <property type="match status" value="1"/>
</dbReference>
<feature type="chain" id="PRO_5034096156" evidence="1">
    <location>
        <begin position="23"/>
        <end position="79"/>
    </location>
</feature>
<dbReference type="AlphaFoldDB" id="A0A8C8ZQE0"/>
<keyword evidence="3" id="KW-1185">Reference proteome</keyword>
<dbReference type="InterPro" id="IPR035307">
    <property type="entry name" value="DEFB136/42"/>
</dbReference>
<dbReference type="GO" id="GO:0001530">
    <property type="term" value="F:lipopolysaccharide binding"/>
    <property type="evidence" value="ECO:0007669"/>
    <property type="project" value="Ensembl"/>
</dbReference>
<dbReference type="GO" id="GO:0050829">
    <property type="term" value="P:defense response to Gram-negative bacterium"/>
    <property type="evidence" value="ECO:0007669"/>
    <property type="project" value="Ensembl"/>
</dbReference>
<feature type="signal peptide" evidence="1">
    <location>
        <begin position="1"/>
        <end position="22"/>
    </location>
</feature>
<protein>
    <submittedName>
        <fullName evidence="2">Defensin beta 136</fullName>
    </submittedName>
</protein>